<dbReference type="Proteomes" id="UP000199337">
    <property type="component" value="Unassembled WGS sequence"/>
</dbReference>
<dbReference type="STRING" id="341036.SAMN05660649_04925"/>
<protein>
    <submittedName>
        <fullName evidence="1">Uncharacterized protein</fullName>
    </submittedName>
</protein>
<accession>A0A1I2ZGR2</accession>
<keyword evidence="2" id="KW-1185">Reference proteome</keyword>
<evidence type="ECO:0000313" key="1">
    <source>
        <dbReference type="EMBL" id="SFH36855.1"/>
    </source>
</evidence>
<dbReference type="OrthoDB" id="6957938at2"/>
<dbReference type="InterPro" id="IPR045390">
    <property type="entry name" value="ABC-3C_MC3"/>
</dbReference>
<name>A0A1I2ZGR2_9FIRM</name>
<dbReference type="RefSeq" id="WP_092475771.1">
    <property type="nucleotide sequence ID" value="NZ_FOOX01000028.1"/>
</dbReference>
<dbReference type="EMBL" id="FOOX01000028">
    <property type="protein sequence ID" value="SFH36855.1"/>
    <property type="molecule type" value="Genomic_DNA"/>
</dbReference>
<sequence length="164" mass="18559">MSSKLNREIYLVQNPSIGAAILWRFICGYYSQENKAAPFPLLFLVLPIIFRQDLCEVIKSTQKKSGFTKVSEKLFSGRKNDQLYYIHNAAEQYKQLTLSSISIGMSAKLFIIDTKTALVLPLTQSNKTGITQSAKYLLDASEKLGVWCSELTLHEISTLLKVRF</sequence>
<dbReference type="Pfam" id="PF20131">
    <property type="entry name" value="MC3"/>
    <property type="match status" value="1"/>
</dbReference>
<dbReference type="AlphaFoldDB" id="A0A1I2ZGR2"/>
<evidence type="ECO:0000313" key="2">
    <source>
        <dbReference type="Proteomes" id="UP000199337"/>
    </source>
</evidence>
<reference evidence="2" key="1">
    <citation type="submission" date="2016-10" db="EMBL/GenBank/DDBJ databases">
        <authorList>
            <person name="Varghese N."/>
            <person name="Submissions S."/>
        </authorList>
    </citation>
    <scope>NUCLEOTIDE SEQUENCE [LARGE SCALE GENOMIC DNA]</scope>
    <source>
        <strain evidence="2">DSM 17038</strain>
    </source>
</reference>
<proteinExistence type="predicted"/>
<organism evidence="1 2">
    <name type="scientific">Desulfotruncus arcticus DSM 17038</name>
    <dbReference type="NCBI Taxonomy" id="1121424"/>
    <lineage>
        <taxon>Bacteria</taxon>
        <taxon>Bacillati</taxon>
        <taxon>Bacillota</taxon>
        <taxon>Clostridia</taxon>
        <taxon>Eubacteriales</taxon>
        <taxon>Desulfallaceae</taxon>
        <taxon>Desulfotruncus</taxon>
    </lineage>
</organism>
<gene>
    <name evidence="1" type="ORF">SAMN05660649_04925</name>
</gene>